<accession>A0ACD3RW75</accession>
<reference evidence="1" key="1">
    <citation type="submission" date="2018-11" db="EMBL/GenBank/DDBJ databases">
        <title>The sequence and de novo assembly of Larimichthys crocea genome using PacBio and Hi-C technologies.</title>
        <authorList>
            <person name="Xu P."/>
            <person name="Chen B."/>
            <person name="Zhou Z."/>
            <person name="Ke Q."/>
            <person name="Wu Y."/>
            <person name="Bai H."/>
            <person name="Pu F."/>
        </authorList>
    </citation>
    <scope>NUCLEOTIDE SEQUENCE</scope>
    <source>
        <tissue evidence="1">Muscle</tissue>
    </source>
</reference>
<sequence length="61" mass="6961">MGDEKQDPWYSPEKALTLALTDWLQEFLSADQNGARPKKDSSDEEPMQTDIGESPVCSWTW</sequence>
<dbReference type="EMBL" id="CM011674">
    <property type="protein sequence ID" value="TMS23901.1"/>
    <property type="molecule type" value="Genomic_DNA"/>
</dbReference>
<proteinExistence type="predicted"/>
<protein>
    <submittedName>
        <fullName evidence="1">Uncharacterized protein</fullName>
    </submittedName>
</protein>
<keyword evidence="2" id="KW-1185">Reference proteome</keyword>
<evidence type="ECO:0000313" key="2">
    <source>
        <dbReference type="Proteomes" id="UP000793456"/>
    </source>
</evidence>
<evidence type="ECO:0000313" key="1">
    <source>
        <dbReference type="EMBL" id="TMS23901.1"/>
    </source>
</evidence>
<name>A0ACD3RW75_LARCR</name>
<gene>
    <name evidence="1" type="ORF">E3U43_009207</name>
</gene>
<dbReference type="Proteomes" id="UP000793456">
    <property type="component" value="Chromosome I"/>
</dbReference>
<organism evidence="1 2">
    <name type="scientific">Larimichthys crocea</name>
    <name type="common">Large yellow croaker</name>
    <name type="synonym">Pseudosciaena crocea</name>
    <dbReference type="NCBI Taxonomy" id="215358"/>
    <lineage>
        <taxon>Eukaryota</taxon>
        <taxon>Metazoa</taxon>
        <taxon>Chordata</taxon>
        <taxon>Craniata</taxon>
        <taxon>Vertebrata</taxon>
        <taxon>Euteleostomi</taxon>
        <taxon>Actinopterygii</taxon>
        <taxon>Neopterygii</taxon>
        <taxon>Teleostei</taxon>
        <taxon>Neoteleostei</taxon>
        <taxon>Acanthomorphata</taxon>
        <taxon>Eupercaria</taxon>
        <taxon>Sciaenidae</taxon>
        <taxon>Larimichthys</taxon>
    </lineage>
</organism>
<comment type="caution">
    <text evidence="1">The sequence shown here is derived from an EMBL/GenBank/DDBJ whole genome shotgun (WGS) entry which is preliminary data.</text>
</comment>